<dbReference type="InterPro" id="IPR020568">
    <property type="entry name" value="Ribosomal_Su5_D2-typ_SF"/>
</dbReference>
<dbReference type="Gene3D" id="3.30.230.10">
    <property type="match status" value="1"/>
</dbReference>
<comment type="similarity">
    <text evidence="6">Belongs to the peptidase S16 family.</text>
</comment>
<keyword evidence="1 6" id="KW-0645">Protease</keyword>
<evidence type="ECO:0000256" key="1">
    <source>
        <dbReference type="ARBA" id="ARBA00022670"/>
    </source>
</evidence>
<dbReference type="GO" id="GO:0005524">
    <property type="term" value="F:ATP binding"/>
    <property type="evidence" value="ECO:0007669"/>
    <property type="project" value="UniProtKB-KW"/>
</dbReference>
<dbReference type="InterPro" id="IPR027065">
    <property type="entry name" value="Lon_Prtase"/>
</dbReference>
<name>A0A812TMR8_SYMPI</name>
<dbReference type="SUPFAM" id="SSF52540">
    <property type="entry name" value="P-loop containing nucleoside triphosphate hydrolases"/>
    <property type="match status" value="1"/>
</dbReference>
<dbReference type="InterPro" id="IPR054594">
    <property type="entry name" value="Lon_lid"/>
</dbReference>
<dbReference type="SUPFAM" id="SSF54211">
    <property type="entry name" value="Ribosomal protein S5 domain 2-like"/>
    <property type="match status" value="1"/>
</dbReference>
<dbReference type="GO" id="GO:0005759">
    <property type="term" value="C:mitochondrial matrix"/>
    <property type="evidence" value="ECO:0007669"/>
    <property type="project" value="TreeGrafter"/>
</dbReference>
<dbReference type="PRINTS" id="PR00830">
    <property type="entry name" value="ENDOLAPTASE"/>
</dbReference>
<dbReference type="Proteomes" id="UP000649617">
    <property type="component" value="Unassembled WGS sequence"/>
</dbReference>
<feature type="active site" evidence="6">
    <location>
        <position position="187"/>
    </location>
</feature>
<reference evidence="8" key="1">
    <citation type="submission" date="2021-02" db="EMBL/GenBank/DDBJ databases">
        <authorList>
            <person name="Dougan E. K."/>
            <person name="Rhodes N."/>
            <person name="Thang M."/>
            <person name="Chan C."/>
        </authorList>
    </citation>
    <scope>NUCLEOTIDE SEQUENCE</scope>
</reference>
<evidence type="ECO:0000256" key="2">
    <source>
        <dbReference type="ARBA" id="ARBA00022741"/>
    </source>
</evidence>
<dbReference type="OrthoDB" id="437019at2759"/>
<dbReference type="GO" id="GO:0006515">
    <property type="term" value="P:protein quality control for misfolded or incompletely synthesized proteins"/>
    <property type="evidence" value="ECO:0007669"/>
    <property type="project" value="TreeGrafter"/>
</dbReference>
<evidence type="ECO:0000256" key="6">
    <source>
        <dbReference type="PROSITE-ProRule" id="PRU01122"/>
    </source>
</evidence>
<accession>A0A812TMR8</accession>
<evidence type="ECO:0000313" key="8">
    <source>
        <dbReference type="EMBL" id="CAE7540512.1"/>
    </source>
</evidence>
<evidence type="ECO:0000313" key="9">
    <source>
        <dbReference type="Proteomes" id="UP000649617"/>
    </source>
</evidence>
<proteinExistence type="inferred from homology"/>
<dbReference type="PANTHER" id="PTHR43718:SF2">
    <property type="entry name" value="LON PROTEASE HOMOLOG, MITOCHONDRIAL"/>
    <property type="match status" value="1"/>
</dbReference>
<keyword evidence="9" id="KW-1185">Reference proteome</keyword>
<dbReference type="Gene3D" id="1.10.8.60">
    <property type="match status" value="1"/>
</dbReference>
<dbReference type="PROSITE" id="PS51786">
    <property type="entry name" value="LON_PROTEOLYTIC"/>
    <property type="match status" value="1"/>
</dbReference>
<dbReference type="PANTHER" id="PTHR43718">
    <property type="entry name" value="LON PROTEASE"/>
    <property type="match status" value="1"/>
</dbReference>
<keyword evidence="3 6" id="KW-0378">Hydrolase</keyword>
<sequence length="293" mass="31225">AEIDEAAIESLIRWYCREAGVRNLQKHIERVCRKLATKVVEQLEETKGPEEADAAAGEKQVIELRVDEGSLSDYVGKPVFTSDRLYEGALPPGTVTGLAWTALGGSVLYIEATALPRRGATAEGAPKAPPALAVTGQLGSVMKESSSIALLVARRQLAARGSGSSFFEDHELFLHCPEGATPKDGPSAGVTMTTALLSLALEKPIATDLAMTGEVSLNGKVLAVGGIKEKTIAARRAGCKTLVFPQANRKDFDELPEYLRDGLTVHFATHYDEVFDIAFKAEDTSKEGNGEAA</sequence>
<dbReference type="InterPro" id="IPR008268">
    <property type="entry name" value="Peptidase_S16_AS"/>
</dbReference>
<keyword evidence="2" id="KW-0547">Nucleotide-binding</keyword>
<dbReference type="GO" id="GO:0051131">
    <property type="term" value="P:chaperone-mediated protein complex assembly"/>
    <property type="evidence" value="ECO:0007669"/>
    <property type="project" value="TreeGrafter"/>
</dbReference>
<gene>
    <name evidence="8" type="ORF">SPIL2461_LOCUS14297</name>
</gene>
<dbReference type="EMBL" id="CAJNIZ010032891">
    <property type="protein sequence ID" value="CAE7540512.1"/>
    <property type="molecule type" value="Genomic_DNA"/>
</dbReference>
<evidence type="ECO:0000256" key="5">
    <source>
        <dbReference type="ARBA" id="ARBA00022840"/>
    </source>
</evidence>
<dbReference type="InterPro" id="IPR008269">
    <property type="entry name" value="Lon_proteolytic"/>
</dbReference>
<comment type="caution">
    <text evidence="8">The sequence shown here is derived from an EMBL/GenBank/DDBJ whole genome shotgun (WGS) entry which is preliminary data.</text>
</comment>
<protein>
    <recommendedName>
        <fullName evidence="7">Lon proteolytic domain-containing protein</fullName>
    </recommendedName>
</protein>
<keyword evidence="5" id="KW-0067">ATP-binding</keyword>
<feature type="non-terminal residue" evidence="8">
    <location>
        <position position="1"/>
    </location>
</feature>
<dbReference type="PROSITE" id="PS01046">
    <property type="entry name" value="LON_SER"/>
    <property type="match status" value="1"/>
</dbReference>
<dbReference type="GO" id="GO:0004252">
    <property type="term" value="F:serine-type endopeptidase activity"/>
    <property type="evidence" value="ECO:0007669"/>
    <property type="project" value="UniProtKB-UniRule"/>
</dbReference>
<organism evidence="8 9">
    <name type="scientific">Symbiodinium pilosum</name>
    <name type="common">Dinoflagellate</name>
    <dbReference type="NCBI Taxonomy" id="2952"/>
    <lineage>
        <taxon>Eukaryota</taxon>
        <taxon>Sar</taxon>
        <taxon>Alveolata</taxon>
        <taxon>Dinophyceae</taxon>
        <taxon>Suessiales</taxon>
        <taxon>Symbiodiniaceae</taxon>
        <taxon>Symbiodinium</taxon>
    </lineage>
</organism>
<keyword evidence="4 6" id="KW-0720">Serine protease</keyword>
<dbReference type="FunFam" id="3.30.230.10:FF:000015">
    <property type="entry name" value="Lon protease homolog, mitochondrial"/>
    <property type="match status" value="1"/>
</dbReference>
<dbReference type="InterPro" id="IPR027417">
    <property type="entry name" value="P-loop_NTPase"/>
</dbReference>
<dbReference type="Pfam" id="PF05362">
    <property type="entry name" value="Lon_C"/>
    <property type="match status" value="1"/>
</dbReference>
<dbReference type="Pfam" id="PF22667">
    <property type="entry name" value="Lon_lid"/>
    <property type="match status" value="1"/>
</dbReference>
<dbReference type="GO" id="GO:0007005">
    <property type="term" value="P:mitochondrion organization"/>
    <property type="evidence" value="ECO:0007669"/>
    <property type="project" value="TreeGrafter"/>
</dbReference>
<feature type="domain" description="Lon proteolytic" evidence="7">
    <location>
        <begin position="89"/>
        <end position="281"/>
    </location>
</feature>
<dbReference type="InterPro" id="IPR014721">
    <property type="entry name" value="Ribsml_uS5_D2-typ_fold_subgr"/>
</dbReference>
<evidence type="ECO:0000256" key="3">
    <source>
        <dbReference type="ARBA" id="ARBA00022801"/>
    </source>
</evidence>
<dbReference type="GO" id="GO:0004176">
    <property type="term" value="F:ATP-dependent peptidase activity"/>
    <property type="evidence" value="ECO:0007669"/>
    <property type="project" value="UniProtKB-UniRule"/>
</dbReference>
<evidence type="ECO:0000256" key="4">
    <source>
        <dbReference type="ARBA" id="ARBA00022825"/>
    </source>
</evidence>
<feature type="active site" evidence="6">
    <location>
        <position position="230"/>
    </location>
</feature>
<dbReference type="AlphaFoldDB" id="A0A812TMR8"/>
<evidence type="ECO:0000259" key="7">
    <source>
        <dbReference type="PROSITE" id="PS51786"/>
    </source>
</evidence>
<dbReference type="GO" id="GO:0003697">
    <property type="term" value="F:single-stranded DNA binding"/>
    <property type="evidence" value="ECO:0007669"/>
    <property type="project" value="TreeGrafter"/>
</dbReference>